<proteinExistence type="predicted"/>
<evidence type="ECO:0000313" key="2">
    <source>
        <dbReference type="EMBL" id="CAP57611.1"/>
    </source>
</evidence>
<reference evidence="2 3" key="1">
    <citation type="journal article" date="2009" name="BMC Genomics">
        <title>Complete genome sequence of the sugarcane nitrogen-fixing endophyte Gluconacetobacter diazotrophicus Pal5.</title>
        <authorList>
            <person name="Bertalan M."/>
            <person name="Albano R."/>
            <person name="Padua V."/>
            <person name="Rouws L."/>
            <person name="Rojas C."/>
            <person name="Hemerly A."/>
            <person name="Teixeira K."/>
            <person name="Schwab S."/>
            <person name="Araujo J."/>
            <person name="Oliveira A."/>
            <person name="Franca L."/>
            <person name="Magalhaes V."/>
            <person name="Alqueres S."/>
            <person name="Cardoso A."/>
            <person name="Almeida W."/>
            <person name="Loureiro M.M."/>
            <person name="Nogueira E."/>
            <person name="Cidade D."/>
            <person name="Oliveira D."/>
            <person name="Simao T."/>
            <person name="Macedo J."/>
            <person name="Valadao A."/>
            <person name="Dreschsel M."/>
            <person name="Freitas F."/>
            <person name="Vidal M."/>
            <person name="Guedes H."/>
            <person name="Rodrigues E."/>
            <person name="Meneses C."/>
            <person name="Brioso P."/>
            <person name="Pozzer L."/>
            <person name="Figueiredo D."/>
            <person name="Montano H."/>
            <person name="Junior J."/>
            <person name="Filho G."/>
            <person name="Flores V."/>
            <person name="Ferreira B."/>
            <person name="Branco A."/>
            <person name="Gonzalez P."/>
            <person name="Guillobel H."/>
            <person name="Lemos M."/>
            <person name="Seibel L."/>
            <person name="Macedo J."/>
            <person name="Alves-Ferreira M."/>
            <person name="Sachetto-Martins G."/>
            <person name="Coelho A."/>
            <person name="Santos E."/>
            <person name="Amaral G."/>
            <person name="Neves A."/>
            <person name="Pacheco A.B."/>
            <person name="Carvalho D."/>
            <person name="Lery L."/>
            <person name="Bisch P."/>
            <person name="Rossle S.C."/>
            <person name="Urmenyi T."/>
            <person name="Kruger W.V."/>
            <person name="Martins O."/>
            <person name="Baldani J.I."/>
            <person name="Ferreira P.C."/>
        </authorList>
    </citation>
    <scope>NUCLEOTIDE SEQUENCE [LARGE SCALE GENOMIC DNA]</scope>
    <source>
        <strain evidence="3">ATCC 49037 / DSM 5601 / CCUG 37298 / CIP 103539 / LMG 7603 / PAl5</strain>
    </source>
</reference>
<name>A9H793_GLUDA</name>
<protein>
    <submittedName>
        <fullName evidence="2">Uncharacterized protein</fullName>
    </submittedName>
</protein>
<gene>
    <name evidence="2" type="ordered locus">GDI3668</name>
</gene>
<accession>A9H793</accession>
<feature type="region of interest" description="Disordered" evidence="1">
    <location>
        <begin position="1"/>
        <end position="70"/>
    </location>
</feature>
<feature type="region of interest" description="Disordered" evidence="1">
    <location>
        <begin position="108"/>
        <end position="155"/>
    </location>
</feature>
<dbReference type="AlphaFoldDB" id="A9H793"/>
<evidence type="ECO:0000256" key="1">
    <source>
        <dbReference type="SAM" id="MobiDB-lite"/>
    </source>
</evidence>
<sequence>MGQGGTFRRAPGAAHAQPGSAGAAPRPAEGRAPASGPRRTAGRSAGAVYGSGPLTGRSQNGFSETVPVGRGPVRAWGECVRMRQHKVMAETGRVPGEDDEFGVAPLAEVNGGAAHPDRTAPARVLKDDERAAPATGRPRGGRMPASAKPDHGPHR</sequence>
<evidence type="ECO:0000313" key="3">
    <source>
        <dbReference type="Proteomes" id="UP000001176"/>
    </source>
</evidence>
<dbReference type="KEGG" id="gdi:GDI3668"/>
<feature type="compositionally biased region" description="Basic and acidic residues" evidence="1">
    <location>
        <begin position="115"/>
        <end position="131"/>
    </location>
</feature>
<dbReference type="EMBL" id="AM889285">
    <property type="protein sequence ID" value="CAP57611.1"/>
    <property type="molecule type" value="Genomic_DNA"/>
</dbReference>
<feature type="compositionally biased region" description="Low complexity" evidence="1">
    <location>
        <begin position="10"/>
        <end position="39"/>
    </location>
</feature>
<keyword evidence="3" id="KW-1185">Reference proteome</keyword>
<dbReference type="Proteomes" id="UP000001176">
    <property type="component" value="Chromosome"/>
</dbReference>
<organism evidence="2 3">
    <name type="scientific">Gluconacetobacter diazotrophicus (strain ATCC 49037 / DSM 5601 / CCUG 37298 / CIP 103539 / LMG 7603 / PAl5)</name>
    <dbReference type="NCBI Taxonomy" id="272568"/>
    <lineage>
        <taxon>Bacteria</taxon>
        <taxon>Pseudomonadati</taxon>
        <taxon>Pseudomonadota</taxon>
        <taxon>Alphaproteobacteria</taxon>
        <taxon>Acetobacterales</taxon>
        <taxon>Acetobacteraceae</taxon>
        <taxon>Gluconacetobacter</taxon>
    </lineage>
</organism>